<dbReference type="GO" id="GO:0008721">
    <property type="term" value="F:D-serine ammonia-lyase activity"/>
    <property type="evidence" value="ECO:0007669"/>
    <property type="project" value="TreeGrafter"/>
</dbReference>
<dbReference type="GO" id="GO:0070179">
    <property type="term" value="P:D-serine biosynthetic process"/>
    <property type="evidence" value="ECO:0007669"/>
    <property type="project" value="TreeGrafter"/>
</dbReference>
<evidence type="ECO:0000313" key="6">
    <source>
        <dbReference type="EMBL" id="KAG7529735.1"/>
    </source>
</evidence>
<gene>
    <name evidence="6" type="ORF">FFLO_05462</name>
</gene>
<dbReference type="Gene3D" id="3.40.50.1100">
    <property type="match status" value="2"/>
</dbReference>
<dbReference type="GO" id="GO:0018114">
    <property type="term" value="F:threonine racemase activity"/>
    <property type="evidence" value="ECO:0007669"/>
    <property type="project" value="TreeGrafter"/>
</dbReference>
<dbReference type="SUPFAM" id="SSF53686">
    <property type="entry name" value="Tryptophan synthase beta subunit-like PLP-dependent enzymes"/>
    <property type="match status" value="1"/>
</dbReference>
<dbReference type="GO" id="GO:0003941">
    <property type="term" value="F:L-serine ammonia-lyase activity"/>
    <property type="evidence" value="ECO:0007669"/>
    <property type="project" value="TreeGrafter"/>
</dbReference>
<dbReference type="InterPro" id="IPR001926">
    <property type="entry name" value="TrpB-like_PALP"/>
</dbReference>
<dbReference type="Proteomes" id="UP000812966">
    <property type="component" value="Unassembled WGS sequence"/>
</dbReference>
<evidence type="ECO:0000259" key="5">
    <source>
        <dbReference type="Pfam" id="PF00291"/>
    </source>
</evidence>
<proteinExistence type="inferred from homology"/>
<keyword evidence="3" id="KW-0663">Pyridoxal phosphate</keyword>
<feature type="domain" description="Tryptophan synthase beta chain-like PALP" evidence="5">
    <location>
        <begin position="84"/>
        <end position="369"/>
    </location>
</feature>
<dbReference type="EMBL" id="JABELV010000138">
    <property type="protein sequence ID" value="KAG7529735.1"/>
    <property type="molecule type" value="Genomic_DNA"/>
</dbReference>
<feature type="compositionally biased region" description="Basic residues" evidence="4">
    <location>
        <begin position="393"/>
        <end position="404"/>
    </location>
</feature>
<dbReference type="PANTHER" id="PTHR43050:SF1">
    <property type="entry name" value="SERINE RACEMASE"/>
    <property type="match status" value="1"/>
</dbReference>
<evidence type="ECO:0000313" key="7">
    <source>
        <dbReference type="Proteomes" id="UP000812966"/>
    </source>
</evidence>
<dbReference type="Pfam" id="PF00291">
    <property type="entry name" value="PALP"/>
    <property type="match status" value="1"/>
</dbReference>
<comment type="caution">
    <text evidence="6">The sequence shown here is derived from an EMBL/GenBank/DDBJ whole genome shotgun (WGS) entry which is preliminary data.</text>
</comment>
<evidence type="ECO:0000256" key="4">
    <source>
        <dbReference type="SAM" id="MobiDB-lite"/>
    </source>
</evidence>
<reference evidence="6" key="1">
    <citation type="submission" date="2020-04" db="EMBL/GenBank/DDBJ databases">
        <title>Analysis of mating type loci in Filobasidium floriforme.</title>
        <authorList>
            <person name="Nowrousian M."/>
        </authorList>
    </citation>
    <scope>NUCLEOTIDE SEQUENCE</scope>
    <source>
        <strain evidence="6">CBS 6242</strain>
    </source>
</reference>
<evidence type="ECO:0000256" key="1">
    <source>
        <dbReference type="ARBA" id="ARBA00001933"/>
    </source>
</evidence>
<evidence type="ECO:0000256" key="2">
    <source>
        <dbReference type="ARBA" id="ARBA00010869"/>
    </source>
</evidence>
<name>A0A8K0JHF0_9TREE</name>
<dbReference type="CDD" id="cd01562">
    <property type="entry name" value="Thr-dehyd"/>
    <property type="match status" value="1"/>
</dbReference>
<dbReference type="PANTHER" id="PTHR43050">
    <property type="entry name" value="SERINE / THREONINE RACEMASE FAMILY MEMBER"/>
    <property type="match status" value="1"/>
</dbReference>
<dbReference type="InterPro" id="IPR036052">
    <property type="entry name" value="TrpB-like_PALP_sf"/>
</dbReference>
<dbReference type="GO" id="GO:0005524">
    <property type="term" value="F:ATP binding"/>
    <property type="evidence" value="ECO:0007669"/>
    <property type="project" value="TreeGrafter"/>
</dbReference>
<dbReference type="GO" id="GO:0030170">
    <property type="term" value="F:pyridoxal phosphate binding"/>
    <property type="evidence" value="ECO:0007669"/>
    <property type="project" value="TreeGrafter"/>
</dbReference>
<dbReference type="GO" id="GO:0000287">
    <property type="term" value="F:magnesium ion binding"/>
    <property type="evidence" value="ECO:0007669"/>
    <property type="project" value="TreeGrafter"/>
</dbReference>
<sequence length="448" mass="49484">MHAKSQPTMDYPPGVQVPTFQGIQEAYKRLQPIVNRTPLLTSRTLNERATQAFRLACQGQGKDEGKTRIGQDGNDAQGKMDYQDVKIEVALKCENFQRSKAFKYRGASNALLKHIDKLRSGSDSNQDPKELWVFTHSSGNFAQAIACSAKNLSTPSLLIHATIIMPHTAPPSKRAGVIEYGAKVVGCENAKRAEVCEEEMSKARAEGKTVLFLPSYDHVDVIEGHGGLMLEVETQCKSSSVWGQAGKPDVILCPVGGGGLISGVSLGAKGVYGDEMVVIGVEPSGADDTYRSLHTGEWQPAVNPTKTICDGLLTATGFLTLPTIKQNVNEIVLVDDEATIRAMRFVWERMKIIVEPSSAMTLAAILGQSSISDSASTVWHRIVYDTLARRQQRRRERADHHHTRRTNEPDRRNTDQEEDDDKIFRACVIVGGGNVSFEKVFEWFRYHD</sequence>
<feature type="region of interest" description="Disordered" evidence="4">
    <location>
        <begin position="393"/>
        <end position="418"/>
    </location>
</feature>
<comment type="cofactor">
    <cofactor evidence="1">
        <name>pyridoxal 5'-phosphate</name>
        <dbReference type="ChEBI" id="CHEBI:597326"/>
    </cofactor>
</comment>
<dbReference type="GO" id="GO:0030378">
    <property type="term" value="F:serine racemase activity"/>
    <property type="evidence" value="ECO:0007669"/>
    <property type="project" value="TreeGrafter"/>
</dbReference>
<comment type="similarity">
    <text evidence="2">Belongs to the serine/threonine dehydratase family.</text>
</comment>
<keyword evidence="7" id="KW-1185">Reference proteome</keyword>
<protein>
    <recommendedName>
        <fullName evidence="5">Tryptophan synthase beta chain-like PALP domain-containing protein</fullName>
    </recommendedName>
</protein>
<dbReference type="AlphaFoldDB" id="A0A8K0JHF0"/>
<evidence type="ECO:0000256" key="3">
    <source>
        <dbReference type="ARBA" id="ARBA00022898"/>
    </source>
</evidence>
<accession>A0A8K0JHF0</accession>
<feature type="compositionally biased region" description="Basic and acidic residues" evidence="4">
    <location>
        <begin position="405"/>
        <end position="415"/>
    </location>
</feature>
<organism evidence="6 7">
    <name type="scientific">Filobasidium floriforme</name>
    <dbReference type="NCBI Taxonomy" id="5210"/>
    <lineage>
        <taxon>Eukaryota</taxon>
        <taxon>Fungi</taxon>
        <taxon>Dikarya</taxon>
        <taxon>Basidiomycota</taxon>
        <taxon>Agaricomycotina</taxon>
        <taxon>Tremellomycetes</taxon>
        <taxon>Filobasidiales</taxon>
        <taxon>Filobasidiaceae</taxon>
        <taxon>Filobasidium</taxon>
    </lineage>
</organism>